<sequence>MFLSQNSLSSIPPQILQPHLSNLKELDLSQNGITGILPPALKVLTSLVQVNFERNQITALDAGIFEGGGWSKVSWGCG</sequence>
<dbReference type="Gene3D" id="3.80.10.10">
    <property type="entry name" value="Ribonuclease Inhibitor"/>
    <property type="match status" value="1"/>
</dbReference>
<reference evidence="4" key="1">
    <citation type="journal article" date="2023" name="Commun. Biol.">
        <title>Genome analysis of Parmales, the sister group of diatoms, reveals the evolutionary specialization of diatoms from phago-mixotrophs to photoautotrophs.</title>
        <authorList>
            <person name="Ban H."/>
            <person name="Sato S."/>
            <person name="Yoshikawa S."/>
            <person name="Yamada K."/>
            <person name="Nakamura Y."/>
            <person name="Ichinomiya M."/>
            <person name="Sato N."/>
            <person name="Blanc-Mathieu R."/>
            <person name="Endo H."/>
            <person name="Kuwata A."/>
            <person name="Ogata H."/>
        </authorList>
    </citation>
    <scope>NUCLEOTIDE SEQUENCE [LARGE SCALE GENOMIC DNA]</scope>
</reference>
<dbReference type="InterPro" id="IPR032675">
    <property type="entry name" value="LRR_dom_sf"/>
</dbReference>
<evidence type="ECO:0000256" key="2">
    <source>
        <dbReference type="ARBA" id="ARBA00022737"/>
    </source>
</evidence>
<keyword evidence="2" id="KW-0677">Repeat</keyword>
<dbReference type="InterPro" id="IPR003591">
    <property type="entry name" value="Leu-rich_rpt_typical-subtyp"/>
</dbReference>
<dbReference type="PANTHER" id="PTHR24366:SF96">
    <property type="entry name" value="LEUCINE RICH REPEAT CONTAINING 53"/>
    <property type="match status" value="1"/>
</dbReference>
<dbReference type="Proteomes" id="UP001162640">
    <property type="component" value="Unassembled WGS sequence"/>
</dbReference>
<name>A0A9W7EPW2_9STRA</name>
<evidence type="ECO:0000256" key="1">
    <source>
        <dbReference type="ARBA" id="ARBA00022614"/>
    </source>
</evidence>
<dbReference type="PROSITE" id="PS51450">
    <property type="entry name" value="LRR"/>
    <property type="match status" value="1"/>
</dbReference>
<dbReference type="PANTHER" id="PTHR24366">
    <property type="entry name" value="IG(IMMUNOGLOBULIN) AND LRR(LEUCINE RICH REPEAT) DOMAINS"/>
    <property type="match status" value="1"/>
</dbReference>
<accession>A0A9W7EPW2</accession>
<evidence type="ECO:0000313" key="4">
    <source>
        <dbReference type="Proteomes" id="UP001162640"/>
    </source>
</evidence>
<proteinExistence type="predicted"/>
<dbReference type="SUPFAM" id="SSF52058">
    <property type="entry name" value="L domain-like"/>
    <property type="match status" value="1"/>
</dbReference>
<dbReference type="SMART" id="SM00369">
    <property type="entry name" value="LRR_TYP"/>
    <property type="match status" value="2"/>
</dbReference>
<dbReference type="EMBL" id="BLQM01000414">
    <property type="protein sequence ID" value="GMH88549.1"/>
    <property type="molecule type" value="Genomic_DNA"/>
</dbReference>
<gene>
    <name evidence="3" type="ORF">TL16_g11189</name>
</gene>
<protein>
    <submittedName>
        <fullName evidence="3">Uncharacterized protein</fullName>
    </submittedName>
</protein>
<organism evidence="3 4">
    <name type="scientific">Triparma laevis f. inornata</name>
    <dbReference type="NCBI Taxonomy" id="1714386"/>
    <lineage>
        <taxon>Eukaryota</taxon>
        <taxon>Sar</taxon>
        <taxon>Stramenopiles</taxon>
        <taxon>Ochrophyta</taxon>
        <taxon>Bolidophyceae</taxon>
        <taxon>Parmales</taxon>
        <taxon>Triparmaceae</taxon>
        <taxon>Triparma</taxon>
    </lineage>
</organism>
<evidence type="ECO:0000313" key="3">
    <source>
        <dbReference type="EMBL" id="GMH88549.1"/>
    </source>
</evidence>
<keyword evidence="1" id="KW-0433">Leucine-rich repeat</keyword>
<dbReference type="InterPro" id="IPR001611">
    <property type="entry name" value="Leu-rich_rpt"/>
</dbReference>
<dbReference type="Pfam" id="PF13855">
    <property type="entry name" value="LRR_8"/>
    <property type="match status" value="1"/>
</dbReference>
<dbReference type="AlphaFoldDB" id="A0A9W7EPW2"/>
<comment type="caution">
    <text evidence="3">The sequence shown here is derived from an EMBL/GenBank/DDBJ whole genome shotgun (WGS) entry which is preliminary data.</text>
</comment>